<evidence type="ECO:0000313" key="2">
    <source>
        <dbReference type="EMBL" id="CAD9297476.1"/>
    </source>
</evidence>
<proteinExistence type="predicted"/>
<evidence type="ECO:0000256" key="1">
    <source>
        <dbReference type="SAM" id="MobiDB-lite"/>
    </source>
</evidence>
<accession>A0A7S1VEN2</accession>
<feature type="region of interest" description="Disordered" evidence="1">
    <location>
        <begin position="1"/>
        <end position="36"/>
    </location>
</feature>
<feature type="compositionally biased region" description="Low complexity" evidence="1">
    <location>
        <begin position="1"/>
        <end position="14"/>
    </location>
</feature>
<sequence length="111" mass="12245">MTPSIRSSSKIPSSTQEQHEIVKTAEDRRAMTSSSSSRVLWCSSEFFIRYSEERAANRCLRLFCLFAFGHAAFGNLPINDVLAPTSPRTTTVSGSNRVDIDPVSFPTASLN</sequence>
<dbReference type="EMBL" id="HBGK01038493">
    <property type="protein sequence ID" value="CAD9297476.1"/>
    <property type="molecule type" value="Transcribed_RNA"/>
</dbReference>
<organism evidence="2">
    <name type="scientific">Grammatophora oceanica</name>
    <dbReference type="NCBI Taxonomy" id="210454"/>
    <lineage>
        <taxon>Eukaryota</taxon>
        <taxon>Sar</taxon>
        <taxon>Stramenopiles</taxon>
        <taxon>Ochrophyta</taxon>
        <taxon>Bacillariophyta</taxon>
        <taxon>Fragilariophyceae</taxon>
        <taxon>Fragilariophycidae</taxon>
        <taxon>Rhabdonematales</taxon>
        <taxon>Grammatophoraceae</taxon>
        <taxon>Grammatophora</taxon>
    </lineage>
</organism>
<reference evidence="2" key="1">
    <citation type="submission" date="2021-01" db="EMBL/GenBank/DDBJ databases">
        <authorList>
            <person name="Corre E."/>
            <person name="Pelletier E."/>
            <person name="Niang G."/>
            <person name="Scheremetjew M."/>
            <person name="Finn R."/>
            <person name="Kale V."/>
            <person name="Holt S."/>
            <person name="Cochrane G."/>
            <person name="Meng A."/>
            <person name="Brown T."/>
            <person name="Cohen L."/>
        </authorList>
    </citation>
    <scope>NUCLEOTIDE SEQUENCE</scope>
    <source>
        <strain evidence="2">CCMP 410</strain>
    </source>
</reference>
<dbReference type="AlphaFoldDB" id="A0A7S1VEN2"/>
<feature type="region of interest" description="Disordered" evidence="1">
    <location>
        <begin position="88"/>
        <end position="111"/>
    </location>
</feature>
<name>A0A7S1VEN2_9STRA</name>
<protein>
    <submittedName>
        <fullName evidence="2">Uncharacterized protein</fullName>
    </submittedName>
</protein>
<feature type="compositionally biased region" description="Basic and acidic residues" evidence="1">
    <location>
        <begin position="17"/>
        <end position="30"/>
    </location>
</feature>
<gene>
    <name evidence="2" type="ORF">GOCE00092_LOCUS19985</name>
</gene>